<evidence type="ECO:0000313" key="1">
    <source>
        <dbReference type="EMBL" id="MEJ8303226.1"/>
    </source>
</evidence>
<reference evidence="1" key="1">
    <citation type="submission" date="2024-03" db="EMBL/GenBank/DDBJ databases">
        <title>Whole genome sequecning of epiphytes from Marcgravia umbellata leaves.</title>
        <authorList>
            <person name="Kumar G."/>
            <person name="Savka M.A."/>
        </authorList>
    </citation>
    <scope>NUCLEOTIDE SEQUENCE</scope>
    <source>
        <strain evidence="1">RIT_BL5</strain>
    </source>
</reference>
<protein>
    <submittedName>
        <fullName evidence="1">Uncharacterized protein</fullName>
    </submittedName>
</protein>
<comment type="caution">
    <text evidence="1">The sequence shown here is derived from an EMBL/GenBank/DDBJ whole genome shotgun (WGS) entry which is preliminary data.</text>
</comment>
<dbReference type="EMBL" id="JBBKAR010000016">
    <property type="protein sequence ID" value="MEJ8303226.1"/>
    <property type="molecule type" value="Genomic_DNA"/>
</dbReference>
<sequence length="262" mass="30872">MSELADSVKRLKNKTAQPEKETEHAEKRSTRSEFERRSGFESAHAVFVRQHLDLRSGERRGRLERGHQYAEKLFLEKVWWPLFGNFEHLHPEYEIYDWNRRSQFLDFALITARGDQIGIECDGFQSHIKDMDREKFSYALNRDNFLTGMGWKMLHFAFDDIRHRPEVCRMLLQMSVMPMMAGTCAQPLLTPMQKDVLKLAWRLSRAIRPKDVMEVYDLSFRPARNVLKQLVESGLMTPRANGKQIRGYELDTNAKFPSYLLK</sequence>
<accession>A0ACC6P8H4</accession>
<evidence type="ECO:0000313" key="2">
    <source>
        <dbReference type="Proteomes" id="UP001380953"/>
    </source>
</evidence>
<gene>
    <name evidence="1" type="ORF">WKI47_04770</name>
</gene>
<proteinExistence type="predicted"/>
<dbReference type="Proteomes" id="UP001380953">
    <property type="component" value="Unassembled WGS sequence"/>
</dbReference>
<name>A0ACC6P8H4_9BACL</name>
<organism evidence="1 2">
    <name type="scientific">Saccharibacillus sacchari</name>
    <dbReference type="NCBI Taxonomy" id="456493"/>
    <lineage>
        <taxon>Bacteria</taxon>
        <taxon>Bacillati</taxon>
        <taxon>Bacillota</taxon>
        <taxon>Bacilli</taxon>
        <taxon>Bacillales</taxon>
        <taxon>Paenibacillaceae</taxon>
        <taxon>Saccharibacillus</taxon>
    </lineage>
</organism>
<keyword evidence="2" id="KW-1185">Reference proteome</keyword>